<dbReference type="Pfam" id="PF00622">
    <property type="entry name" value="SPRY"/>
    <property type="match status" value="1"/>
</dbReference>
<evidence type="ECO:0000259" key="5">
    <source>
        <dbReference type="PROSITE" id="PS50089"/>
    </source>
</evidence>
<dbReference type="Gene3D" id="3.30.40.10">
    <property type="entry name" value="Zinc/RING finger domain, C3HC4 (zinc finger)"/>
    <property type="match status" value="1"/>
</dbReference>
<dbReference type="PROSITE" id="PS50119">
    <property type="entry name" value="ZF_BBOX"/>
    <property type="match status" value="1"/>
</dbReference>
<gene>
    <name evidence="8" type="primary">trim35-28</name>
</gene>
<dbReference type="SMART" id="SM00589">
    <property type="entry name" value="PRY"/>
    <property type="match status" value="1"/>
</dbReference>
<dbReference type="Ensembl" id="ENSGMOT00000018656.2">
    <property type="protein sequence ID" value="ENSGMOP00000018208.2"/>
    <property type="gene ID" value="ENSGMOG00000016957.2"/>
</dbReference>
<evidence type="ECO:0000313" key="8">
    <source>
        <dbReference type="Ensembl" id="ENSGMOP00000018208.2"/>
    </source>
</evidence>
<dbReference type="InterPro" id="IPR027370">
    <property type="entry name" value="Znf-RING_euk"/>
</dbReference>
<dbReference type="InterPro" id="IPR013320">
    <property type="entry name" value="ConA-like_dom_sf"/>
</dbReference>
<feature type="domain" description="RING-type" evidence="5">
    <location>
        <begin position="22"/>
        <end position="61"/>
    </location>
</feature>
<dbReference type="CDD" id="cd12893">
    <property type="entry name" value="SPRY_PRY_TRIM35"/>
    <property type="match status" value="1"/>
</dbReference>
<dbReference type="InterPro" id="IPR001841">
    <property type="entry name" value="Znf_RING"/>
</dbReference>
<dbReference type="PROSITE" id="PS50089">
    <property type="entry name" value="ZF_RING_2"/>
    <property type="match status" value="1"/>
</dbReference>
<organism evidence="8 9">
    <name type="scientific">Gadus morhua</name>
    <name type="common">Atlantic cod</name>
    <dbReference type="NCBI Taxonomy" id="8049"/>
    <lineage>
        <taxon>Eukaryota</taxon>
        <taxon>Metazoa</taxon>
        <taxon>Chordata</taxon>
        <taxon>Craniata</taxon>
        <taxon>Vertebrata</taxon>
        <taxon>Euteleostomi</taxon>
        <taxon>Actinopterygii</taxon>
        <taxon>Neopterygii</taxon>
        <taxon>Teleostei</taxon>
        <taxon>Neoteleostei</taxon>
        <taxon>Acanthomorphata</taxon>
        <taxon>Zeiogadaria</taxon>
        <taxon>Gadariae</taxon>
        <taxon>Gadiformes</taxon>
        <taxon>Gadoidei</taxon>
        <taxon>Gadidae</taxon>
        <taxon>Gadus</taxon>
    </lineage>
</organism>
<dbReference type="InterPro" id="IPR000315">
    <property type="entry name" value="Znf_B-box"/>
</dbReference>
<evidence type="ECO:0000259" key="7">
    <source>
        <dbReference type="PROSITE" id="PS50188"/>
    </source>
</evidence>
<dbReference type="Proteomes" id="UP000694546">
    <property type="component" value="Chromosome 11"/>
</dbReference>
<dbReference type="SUPFAM" id="SSF49899">
    <property type="entry name" value="Concanavalin A-like lectins/glucanases"/>
    <property type="match status" value="1"/>
</dbReference>
<dbReference type="OMA" id="KWIVGVC"/>
<dbReference type="InterPro" id="IPR001870">
    <property type="entry name" value="B30.2/SPRY"/>
</dbReference>
<dbReference type="Gene3D" id="3.30.160.60">
    <property type="entry name" value="Classic Zinc Finger"/>
    <property type="match status" value="1"/>
</dbReference>
<dbReference type="OrthoDB" id="6105938at2759"/>
<keyword evidence="3" id="KW-0862">Zinc</keyword>
<keyword evidence="9" id="KW-1185">Reference proteome</keyword>
<dbReference type="PRINTS" id="PR01407">
    <property type="entry name" value="BUTYPHLNCDUF"/>
</dbReference>
<evidence type="ECO:0000313" key="9">
    <source>
        <dbReference type="Proteomes" id="UP000694546"/>
    </source>
</evidence>
<keyword evidence="1" id="KW-0479">Metal-binding</keyword>
<dbReference type="Pfam" id="PF13765">
    <property type="entry name" value="PRY"/>
    <property type="match status" value="1"/>
</dbReference>
<dbReference type="PANTHER" id="PTHR24103">
    <property type="entry name" value="E3 UBIQUITIN-PROTEIN LIGASE TRIM"/>
    <property type="match status" value="1"/>
</dbReference>
<feature type="domain" description="B box-type" evidence="6">
    <location>
        <begin position="95"/>
        <end position="134"/>
    </location>
</feature>
<evidence type="ECO:0000256" key="1">
    <source>
        <dbReference type="ARBA" id="ARBA00022723"/>
    </source>
</evidence>
<proteinExistence type="predicted"/>
<dbReference type="GO" id="GO:0008270">
    <property type="term" value="F:zinc ion binding"/>
    <property type="evidence" value="ECO:0007669"/>
    <property type="project" value="UniProtKB-KW"/>
</dbReference>
<dbReference type="SUPFAM" id="SSF57845">
    <property type="entry name" value="B-box zinc-binding domain"/>
    <property type="match status" value="1"/>
</dbReference>
<dbReference type="AlphaFoldDB" id="A0A8C4ZSG3"/>
<name>A0A8C4ZSG3_GADMO</name>
<dbReference type="InterPro" id="IPR003879">
    <property type="entry name" value="Butyrophylin_SPRY"/>
</dbReference>
<dbReference type="Pfam" id="PF13445">
    <property type="entry name" value="zf-RING_UBOX"/>
    <property type="match status" value="1"/>
</dbReference>
<keyword evidence="2 4" id="KW-0863">Zinc-finger</keyword>
<dbReference type="InterPro" id="IPR050143">
    <property type="entry name" value="TRIM/RBCC"/>
</dbReference>
<evidence type="ECO:0000259" key="6">
    <source>
        <dbReference type="PROSITE" id="PS50119"/>
    </source>
</evidence>
<reference evidence="8" key="1">
    <citation type="submission" date="2025-08" db="UniProtKB">
        <authorList>
            <consortium name="Ensembl"/>
        </authorList>
    </citation>
    <scope>IDENTIFICATION</scope>
</reference>
<dbReference type="GeneTree" id="ENSGT01030000234583"/>
<dbReference type="InterPro" id="IPR043136">
    <property type="entry name" value="B30.2/SPRY_sf"/>
</dbReference>
<dbReference type="SMART" id="SM00449">
    <property type="entry name" value="SPRY"/>
    <property type="match status" value="1"/>
</dbReference>
<reference evidence="8" key="2">
    <citation type="submission" date="2025-09" db="UniProtKB">
        <authorList>
            <consortium name="Ensembl"/>
        </authorList>
    </citation>
    <scope>IDENTIFICATION</scope>
</reference>
<evidence type="ECO:0000256" key="4">
    <source>
        <dbReference type="PROSITE-ProRule" id="PRU00024"/>
    </source>
</evidence>
<dbReference type="Gene3D" id="2.60.120.920">
    <property type="match status" value="1"/>
</dbReference>
<dbReference type="PROSITE" id="PS50188">
    <property type="entry name" value="B302_SPRY"/>
    <property type="match status" value="1"/>
</dbReference>
<dbReference type="InterPro" id="IPR013083">
    <property type="entry name" value="Znf_RING/FYVE/PHD"/>
</dbReference>
<dbReference type="InterPro" id="IPR017907">
    <property type="entry name" value="Znf_RING_CS"/>
</dbReference>
<evidence type="ECO:0000256" key="3">
    <source>
        <dbReference type="ARBA" id="ARBA00022833"/>
    </source>
</evidence>
<dbReference type="Pfam" id="PF00643">
    <property type="entry name" value="zf-B_box"/>
    <property type="match status" value="1"/>
</dbReference>
<dbReference type="SMART" id="SM00184">
    <property type="entry name" value="RING"/>
    <property type="match status" value="1"/>
</dbReference>
<evidence type="ECO:0008006" key="10">
    <source>
        <dbReference type="Google" id="ProtNLM"/>
    </source>
</evidence>
<protein>
    <recommendedName>
        <fullName evidence="10">Zinc-binding protein A33-like</fullName>
    </recommendedName>
</protein>
<dbReference type="InterPro" id="IPR003877">
    <property type="entry name" value="SPRY_dom"/>
</dbReference>
<accession>A0A8C4ZSG3</accession>
<dbReference type="SUPFAM" id="SSF57850">
    <property type="entry name" value="RING/U-box"/>
    <property type="match status" value="1"/>
</dbReference>
<dbReference type="InterPro" id="IPR006574">
    <property type="entry name" value="PRY"/>
</dbReference>
<feature type="domain" description="B30.2/SPRY" evidence="7">
    <location>
        <begin position="281"/>
        <end position="473"/>
    </location>
</feature>
<sequence>MEEPMDQDTSKGRSPLEQDLTCSVCLDLYRDPVLLTCSHSFCSECLKNAWKSNLKKCPLCKAAFEGEQPTPNRALNDTCESFRREKQWQNRQNPAQQSICRMHGDVFQIYCMKDQELLCPKCVTQHPYHEIVPLQDGLTYCKEQLDFKIKILEKKWRLYKNNTKSFTNTKEFIEHQAGQAAESIKAEFQRLHKALDAEQEARLQALAAEEREKTGTMVAMVAQANEGIASLTPIIQNLKREMGDEDVTFMQKFPLLKDSAQWPHEDLQHPPGALLDMGKHVGSLGFNIWKNMQAHVKYNPVVLDPNTASPWLDLAPDLTSMKESQQRQEVPDNPERFDPCVFLMGAEGFSKGKHRWDVVVGDNPKWMVGVCAESLARKKRFTVSPKRGVWSIALSKGVLTALTVEPTKIEVLTRLEKVRVKLDMDKGEVSFWDGGTLTHLCTFNHKFDEKMFPLFGPGLQSTPMALAPGKMVLHTS</sequence>
<evidence type="ECO:0000256" key="2">
    <source>
        <dbReference type="ARBA" id="ARBA00022771"/>
    </source>
</evidence>
<dbReference type="PROSITE" id="PS00518">
    <property type="entry name" value="ZF_RING_1"/>
    <property type="match status" value="1"/>
</dbReference>